<dbReference type="Gene3D" id="3.40.50.1820">
    <property type="entry name" value="alpha/beta hydrolase"/>
    <property type="match status" value="1"/>
</dbReference>
<dbReference type="PRINTS" id="PR00862">
    <property type="entry name" value="PROLIGOPTASE"/>
</dbReference>
<dbReference type="FunFam" id="3.40.50.1820:FF:000005">
    <property type="entry name" value="Prolyl endopeptidase"/>
    <property type="match status" value="1"/>
</dbReference>
<protein>
    <recommendedName>
        <fullName evidence="3 7">Prolyl endopeptidase</fullName>
        <ecNumber evidence="7">3.4.21.-</ecNumber>
    </recommendedName>
</protein>
<evidence type="ECO:0000259" key="8">
    <source>
        <dbReference type="Pfam" id="PF00326"/>
    </source>
</evidence>
<dbReference type="InterPro" id="IPR002470">
    <property type="entry name" value="Peptidase_S9A"/>
</dbReference>
<dbReference type="InterPro" id="IPR001375">
    <property type="entry name" value="Peptidase_S9_cat"/>
</dbReference>
<dbReference type="GO" id="GO:0070012">
    <property type="term" value="F:oligopeptidase activity"/>
    <property type="evidence" value="ECO:0007669"/>
    <property type="project" value="TreeGrafter"/>
</dbReference>
<keyword evidence="10" id="KW-1185">Reference proteome</keyword>
<evidence type="ECO:0000313" key="10">
    <source>
        <dbReference type="Proteomes" id="UP001497482"/>
    </source>
</evidence>
<dbReference type="Proteomes" id="UP001497482">
    <property type="component" value="Chromosome 17"/>
</dbReference>
<evidence type="ECO:0000256" key="4">
    <source>
        <dbReference type="ARBA" id="ARBA00022670"/>
    </source>
</evidence>
<dbReference type="Pfam" id="PF00326">
    <property type="entry name" value="Peptidase_S9"/>
    <property type="match status" value="1"/>
</dbReference>
<keyword evidence="6 7" id="KW-0720">Serine protease</keyword>
<dbReference type="EC" id="3.4.21.-" evidence="7"/>
<dbReference type="GO" id="GO:0004252">
    <property type="term" value="F:serine-type endopeptidase activity"/>
    <property type="evidence" value="ECO:0007669"/>
    <property type="project" value="UniProtKB-UniRule"/>
</dbReference>
<dbReference type="GO" id="GO:0006508">
    <property type="term" value="P:proteolysis"/>
    <property type="evidence" value="ECO:0007669"/>
    <property type="project" value="UniProtKB-KW"/>
</dbReference>
<dbReference type="InterPro" id="IPR029058">
    <property type="entry name" value="AB_hydrolase_fold"/>
</dbReference>
<reference evidence="9 10" key="1">
    <citation type="submission" date="2024-04" db="EMBL/GenBank/DDBJ databases">
        <authorList>
            <person name="Waldvogel A.-M."/>
            <person name="Schoenle A."/>
        </authorList>
    </citation>
    <scope>NUCLEOTIDE SEQUENCE [LARGE SCALE GENOMIC DNA]</scope>
</reference>
<keyword evidence="4 7" id="KW-0645">Protease</keyword>
<evidence type="ECO:0000256" key="1">
    <source>
        <dbReference type="ARBA" id="ARBA00001070"/>
    </source>
</evidence>
<evidence type="ECO:0000313" key="9">
    <source>
        <dbReference type="EMBL" id="CAL1587110.1"/>
    </source>
</evidence>
<dbReference type="SUPFAM" id="SSF53474">
    <property type="entry name" value="alpha/beta-Hydrolases"/>
    <property type="match status" value="1"/>
</dbReference>
<feature type="domain" description="Peptidase S9 prolyl oligopeptidase catalytic" evidence="8">
    <location>
        <begin position="32"/>
        <end position="254"/>
    </location>
</feature>
<evidence type="ECO:0000256" key="2">
    <source>
        <dbReference type="ARBA" id="ARBA00005228"/>
    </source>
</evidence>
<keyword evidence="5 7" id="KW-0378">Hydrolase</keyword>
<comment type="catalytic activity">
    <reaction evidence="1">
        <text>Hydrolysis of Pro-|-Xaa &gt;&gt; Ala-|-Xaa in oligopeptides.</text>
        <dbReference type="EC" id="3.4.21.26"/>
    </reaction>
</comment>
<dbReference type="GO" id="GO:0005829">
    <property type="term" value="C:cytosol"/>
    <property type="evidence" value="ECO:0007669"/>
    <property type="project" value="TreeGrafter"/>
</dbReference>
<dbReference type="InterPro" id="IPR002471">
    <property type="entry name" value="Pept_S9_AS"/>
</dbReference>
<sequence length="259" mass="28492">MFIVHKKGLVLDGSHPGFLYGYGGFNISITPSYSVSRLIFVRHLGGVLAVANIRGGGEYGETWHKGGMLENKQNCFSDFQCAAEFLIREKYTSASKLTINGGSNGGLLVAACVNQRPDLFGCAVAQVGVMDMLKFHKFTIGHAWTTDFGCSEDCDQFQWLIKYSPLHNIRVPEDSGVQYPAVLLLTGDHDDRVVPLHSLKYIATLQHTVGRTPRQTNPLFILVDTKSGHGAGKPTSKVIQEVADTYAFIARCLALRWVK</sequence>
<evidence type="ECO:0000256" key="5">
    <source>
        <dbReference type="ARBA" id="ARBA00022801"/>
    </source>
</evidence>
<evidence type="ECO:0000256" key="6">
    <source>
        <dbReference type="ARBA" id="ARBA00022825"/>
    </source>
</evidence>
<dbReference type="InterPro" id="IPR051167">
    <property type="entry name" value="Prolyl_oligopep/macrocyclase"/>
</dbReference>
<name>A0AAV2KDK8_KNICA</name>
<gene>
    <name evidence="9" type="ORF">KC01_LOCUS17080</name>
</gene>
<dbReference type="PANTHER" id="PTHR42881:SF3">
    <property type="entry name" value="PROLYL ENDOPEPTIDASE"/>
    <property type="match status" value="1"/>
</dbReference>
<dbReference type="AlphaFoldDB" id="A0AAV2KDK8"/>
<organism evidence="9 10">
    <name type="scientific">Knipowitschia caucasica</name>
    <name type="common">Caucasian dwarf goby</name>
    <name type="synonym">Pomatoschistus caucasicus</name>
    <dbReference type="NCBI Taxonomy" id="637954"/>
    <lineage>
        <taxon>Eukaryota</taxon>
        <taxon>Metazoa</taxon>
        <taxon>Chordata</taxon>
        <taxon>Craniata</taxon>
        <taxon>Vertebrata</taxon>
        <taxon>Euteleostomi</taxon>
        <taxon>Actinopterygii</taxon>
        <taxon>Neopterygii</taxon>
        <taxon>Teleostei</taxon>
        <taxon>Neoteleostei</taxon>
        <taxon>Acanthomorphata</taxon>
        <taxon>Gobiaria</taxon>
        <taxon>Gobiiformes</taxon>
        <taxon>Gobioidei</taxon>
        <taxon>Gobiidae</taxon>
        <taxon>Gobiinae</taxon>
        <taxon>Knipowitschia</taxon>
    </lineage>
</organism>
<comment type="similarity">
    <text evidence="2 7">Belongs to the peptidase S9A family.</text>
</comment>
<accession>A0AAV2KDK8</accession>
<dbReference type="PANTHER" id="PTHR42881">
    <property type="entry name" value="PROLYL ENDOPEPTIDASE"/>
    <property type="match status" value="1"/>
</dbReference>
<dbReference type="EMBL" id="OZ035839">
    <property type="protein sequence ID" value="CAL1587110.1"/>
    <property type="molecule type" value="Genomic_DNA"/>
</dbReference>
<evidence type="ECO:0000256" key="7">
    <source>
        <dbReference type="RuleBase" id="RU368024"/>
    </source>
</evidence>
<proteinExistence type="inferred from homology"/>
<evidence type="ECO:0000256" key="3">
    <source>
        <dbReference type="ARBA" id="ARBA00016310"/>
    </source>
</evidence>
<dbReference type="PROSITE" id="PS00708">
    <property type="entry name" value="PRO_ENDOPEP_SER"/>
    <property type="match status" value="1"/>
</dbReference>